<gene>
    <name evidence="3" type="ORF">F3059_06270</name>
</gene>
<protein>
    <submittedName>
        <fullName evidence="3">DUF4136 domain-containing protein</fullName>
    </submittedName>
</protein>
<keyword evidence="1" id="KW-0732">Signal</keyword>
<dbReference type="Gene3D" id="3.30.160.670">
    <property type="match status" value="1"/>
</dbReference>
<organism evidence="3 4">
    <name type="scientific">Salibacter halophilus</name>
    <dbReference type="NCBI Taxonomy" id="1803916"/>
    <lineage>
        <taxon>Bacteria</taxon>
        <taxon>Pseudomonadati</taxon>
        <taxon>Bacteroidota</taxon>
        <taxon>Flavobacteriia</taxon>
        <taxon>Flavobacteriales</taxon>
        <taxon>Salibacteraceae</taxon>
        <taxon>Salibacter</taxon>
    </lineage>
</organism>
<dbReference type="Pfam" id="PF13590">
    <property type="entry name" value="DUF4136"/>
    <property type="match status" value="1"/>
</dbReference>
<evidence type="ECO:0000259" key="2">
    <source>
        <dbReference type="Pfam" id="PF13590"/>
    </source>
</evidence>
<evidence type="ECO:0000313" key="4">
    <source>
        <dbReference type="Proteomes" id="UP000435357"/>
    </source>
</evidence>
<reference evidence="3 4" key="1">
    <citation type="submission" date="2019-09" db="EMBL/GenBank/DDBJ databases">
        <title>Genomes of Cryomorphaceae.</title>
        <authorList>
            <person name="Bowman J.P."/>
        </authorList>
    </citation>
    <scope>NUCLEOTIDE SEQUENCE [LARGE SCALE GENOMIC DNA]</scope>
    <source>
        <strain evidence="3 4">KCTC 52047</strain>
    </source>
</reference>
<dbReference type="EMBL" id="WACR01000005">
    <property type="protein sequence ID" value="KAB1064303.1"/>
    <property type="molecule type" value="Genomic_DNA"/>
</dbReference>
<evidence type="ECO:0000313" key="3">
    <source>
        <dbReference type="EMBL" id="KAB1064303.1"/>
    </source>
</evidence>
<keyword evidence="4" id="KW-1185">Reference proteome</keyword>
<feature type="domain" description="DUF4136" evidence="2">
    <location>
        <begin position="26"/>
        <end position="168"/>
    </location>
</feature>
<dbReference type="PROSITE" id="PS51257">
    <property type="entry name" value="PROKAR_LIPOPROTEIN"/>
    <property type="match status" value="1"/>
</dbReference>
<dbReference type="InterPro" id="IPR025411">
    <property type="entry name" value="DUF4136"/>
</dbReference>
<dbReference type="RefSeq" id="WP_151167322.1">
    <property type="nucleotide sequence ID" value="NZ_WACR01000005.1"/>
</dbReference>
<dbReference type="Proteomes" id="UP000435357">
    <property type="component" value="Unassembled WGS sequence"/>
</dbReference>
<sequence>MRRVFVFLFGLILITACASQRDVSVQTAENIDFRSYKTFMVKLDPDKEYADFADQKIEEVLENEMELRGLEKDTVKPDLWILYDTRVRQKTKLERSSYPYDYYYPWDWGYNRYPYREYTYQEGTVIIDVVDVKNKRLIWQGWLSESVDDKRDLEDVEMDIRSIMARFPLKASKTATENQ</sequence>
<evidence type="ECO:0000256" key="1">
    <source>
        <dbReference type="SAM" id="SignalP"/>
    </source>
</evidence>
<proteinExistence type="predicted"/>
<dbReference type="AlphaFoldDB" id="A0A6N6M6T0"/>
<comment type="caution">
    <text evidence="3">The sequence shown here is derived from an EMBL/GenBank/DDBJ whole genome shotgun (WGS) entry which is preliminary data.</text>
</comment>
<dbReference type="OrthoDB" id="5432251at2"/>
<name>A0A6N6M6T0_9FLAO</name>
<feature type="chain" id="PRO_5026844380" evidence="1">
    <location>
        <begin position="19"/>
        <end position="179"/>
    </location>
</feature>
<feature type="signal peptide" evidence="1">
    <location>
        <begin position="1"/>
        <end position="18"/>
    </location>
</feature>
<accession>A0A6N6M6T0</accession>